<dbReference type="InterPro" id="IPR003961">
    <property type="entry name" value="FN3_dom"/>
</dbReference>
<reference evidence="1" key="1">
    <citation type="submission" date="2020-04" db="EMBL/GenBank/DDBJ databases">
        <authorList>
            <person name="Alioto T."/>
            <person name="Alioto T."/>
            <person name="Gomez Garrido J."/>
        </authorList>
    </citation>
    <scope>NUCLEOTIDE SEQUENCE</scope>
    <source>
        <strain evidence="1">A484AB</strain>
    </source>
</reference>
<protein>
    <submittedName>
        <fullName evidence="1">Twitchin-like isoform X6</fullName>
    </submittedName>
</protein>
<dbReference type="SMART" id="SM00060">
    <property type="entry name" value="FN3"/>
    <property type="match status" value="1"/>
</dbReference>
<dbReference type="InterPro" id="IPR013783">
    <property type="entry name" value="Ig-like_fold"/>
</dbReference>
<dbReference type="CDD" id="cd00063">
    <property type="entry name" value="FN3"/>
    <property type="match status" value="1"/>
</dbReference>
<organism evidence="1 2">
    <name type="scientific">Paramuricea clavata</name>
    <name type="common">Red gorgonian</name>
    <name type="synonym">Violescent sea-whip</name>
    <dbReference type="NCBI Taxonomy" id="317549"/>
    <lineage>
        <taxon>Eukaryota</taxon>
        <taxon>Metazoa</taxon>
        <taxon>Cnidaria</taxon>
        <taxon>Anthozoa</taxon>
        <taxon>Octocorallia</taxon>
        <taxon>Malacalcyonacea</taxon>
        <taxon>Plexauridae</taxon>
        <taxon>Paramuricea</taxon>
    </lineage>
</organism>
<name>A0A6S7KLX2_PARCT</name>
<comment type="caution">
    <text evidence="1">The sequence shown here is derived from an EMBL/GenBank/DDBJ whole genome shotgun (WGS) entry which is preliminary data.</text>
</comment>
<dbReference type="InterPro" id="IPR036116">
    <property type="entry name" value="FN3_sf"/>
</dbReference>
<dbReference type="Proteomes" id="UP001152795">
    <property type="component" value="Unassembled WGS sequence"/>
</dbReference>
<evidence type="ECO:0000313" key="2">
    <source>
        <dbReference type="Proteomes" id="UP001152795"/>
    </source>
</evidence>
<accession>A0A6S7KLX2</accession>
<dbReference type="Pfam" id="PF00041">
    <property type="entry name" value="fn3"/>
    <property type="match status" value="1"/>
</dbReference>
<sequence>YAGPPEGLRVDVIDGGRTVRLFWKQPKTNGGTKIINYEIIVTGEKREIRESTTKLSAGVTLTDKSRYEIRVCSINKIGKNENSCTTPREIKIGKGFC</sequence>
<dbReference type="EMBL" id="CACRXK020032015">
    <property type="protein sequence ID" value="CAB4043300.1"/>
    <property type="molecule type" value="Genomic_DNA"/>
</dbReference>
<dbReference type="PROSITE" id="PS50853">
    <property type="entry name" value="FN3"/>
    <property type="match status" value="1"/>
</dbReference>
<dbReference type="AlphaFoldDB" id="A0A6S7KLX2"/>
<feature type="non-terminal residue" evidence="1">
    <location>
        <position position="1"/>
    </location>
</feature>
<proteinExistence type="predicted"/>
<dbReference type="SUPFAM" id="SSF49265">
    <property type="entry name" value="Fibronectin type III"/>
    <property type="match status" value="1"/>
</dbReference>
<evidence type="ECO:0000313" key="1">
    <source>
        <dbReference type="EMBL" id="CAB4043300.1"/>
    </source>
</evidence>
<dbReference type="Gene3D" id="2.60.40.10">
    <property type="entry name" value="Immunoglobulins"/>
    <property type="match status" value="1"/>
</dbReference>
<keyword evidence="2" id="KW-1185">Reference proteome</keyword>
<dbReference type="OrthoDB" id="5979002at2759"/>
<gene>
    <name evidence="1" type="ORF">PACLA_8A040583</name>
</gene>